<dbReference type="SUPFAM" id="SSF69593">
    <property type="entry name" value="Glycerol-3-phosphate (1)-acyltransferase"/>
    <property type="match status" value="1"/>
</dbReference>
<accession>A0A2T4UMU7</accession>
<keyword evidence="1 5" id="KW-0808">Transferase</keyword>
<dbReference type="EMBL" id="PYYB01000001">
    <property type="protein sequence ID" value="PTL60567.1"/>
    <property type="molecule type" value="Genomic_DNA"/>
</dbReference>
<evidence type="ECO:0000313" key="6">
    <source>
        <dbReference type="Proteomes" id="UP000240739"/>
    </source>
</evidence>
<reference evidence="5 6" key="1">
    <citation type="submission" date="2018-03" db="EMBL/GenBank/DDBJ databases">
        <title>Aquarubrobacter algicola gen. nov., sp. nov., a novel actinobacterium isolated from shallow eutrophic lake during the end of cyanobacterial harmful algal blooms.</title>
        <authorList>
            <person name="Chun S.J."/>
        </authorList>
    </citation>
    <scope>NUCLEOTIDE SEQUENCE [LARGE SCALE GENOMIC DNA]</scope>
    <source>
        <strain evidence="5 6">Seoho-28</strain>
    </source>
</reference>
<dbReference type="GO" id="GO:0003841">
    <property type="term" value="F:1-acylglycerol-3-phosphate O-acyltransferase activity"/>
    <property type="evidence" value="ECO:0007669"/>
    <property type="project" value="TreeGrafter"/>
</dbReference>
<evidence type="ECO:0000256" key="2">
    <source>
        <dbReference type="ARBA" id="ARBA00023315"/>
    </source>
</evidence>
<evidence type="ECO:0000256" key="3">
    <source>
        <dbReference type="SAM" id="MobiDB-lite"/>
    </source>
</evidence>
<dbReference type="GO" id="GO:0006654">
    <property type="term" value="P:phosphatidic acid biosynthetic process"/>
    <property type="evidence" value="ECO:0007669"/>
    <property type="project" value="TreeGrafter"/>
</dbReference>
<evidence type="ECO:0000256" key="1">
    <source>
        <dbReference type="ARBA" id="ARBA00022679"/>
    </source>
</evidence>
<evidence type="ECO:0000259" key="4">
    <source>
        <dbReference type="SMART" id="SM00563"/>
    </source>
</evidence>
<dbReference type="Proteomes" id="UP000240739">
    <property type="component" value="Unassembled WGS sequence"/>
</dbReference>
<dbReference type="PANTHER" id="PTHR10434">
    <property type="entry name" value="1-ACYL-SN-GLYCEROL-3-PHOSPHATE ACYLTRANSFERASE"/>
    <property type="match status" value="1"/>
</dbReference>
<dbReference type="RefSeq" id="WP_107569317.1">
    <property type="nucleotide sequence ID" value="NZ_PYYB01000001.1"/>
</dbReference>
<dbReference type="InterPro" id="IPR002123">
    <property type="entry name" value="Plipid/glycerol_acylTrfase"/>
</dbReference>
<dbReference type="OrthoDB" id="9808424at2"/>
<sequence length="253" mass="27623">MYDTSWARTPPARLAREGIVCGVFDPLISFYCHRTVRGQEHLDGLDAPVLFVANHASHADTPVLLRSLPPRWRRRTAVAAAADYFYSKQHLAVSVSLAFGTIPLERRGGGLDEDATAHLRRLLDDRWSLVVYAEGTRSRDGSVGKLRTGAAVLAATYGLPIVPVHTAGTHVAMPTGRRWMERPSRLSRHPISVTFGAPIRATPQDDRFEVMEQVRVFLEQQGARTTPDPKLARRRAARAGADASEGAGGGEAA</sequence>
<evidence type="ECO:0000313" key="5">
    <source>
        <dbReference type="EMBL" id="PTL60567.1"/>
    </source>
</evidence>
<name>A0A2T4UMU7_9ACTN</name>
<dbReference type="AlphaFoldDB" id="A0A2T4UMU7"/>
<keyword evidence="2 5" id="KW-0012">Acyltransferase</keyword>
<protein>
    <submittedName>
        <fullName evidence="5">1-acyl-sn-glycerol-3-phosphate acyltransferase</fullName>
    </submittedName>
</protein>
<dbReference type="Pfam" id="PF01553">
    <property type="entry name" value="Acyltransferase"/>
    <property type="match status" value="1"/>
</dbReference>
<dbReference type="PANTHER" id="PTHR10434:SF11">
    <property type="entry name" value="1-ACYL-SN-GLYCEROL-3-PHOSPHATE ACYLTRANSFERASE"/>
    <property type="match status" value="1"/>
</dbReference>
<keyword evidence="6" id="KW-1185">Reference proteome</keyword>
<feature type="region of interest" description="Disordered" evidence="3">
    <location>
        <begin position="221"/>
        <end position="253"/>
    </location>
</feature>
<organism evidence="5 6">
    <name type="scientific">Paraconexibacter algicola</name>
    <dbReference type="NCBI Taxonomy" id="2133960"/>
    <lineage>
        <taxon>Bacteria</taxon>
        <taxon>Bacillati</taxon>
        <taxon>Actinomycetota</taxon>
        <taxon>Thermoleophilia</taxon>
        <taxon>Solirubrobacterales</taxon>
        <taxon>Paraconexibacteraceae</taxon>
        <taxon>Paraconexibacter</taxon>
    </lineage>
</organism>
<dbReference type="CDD" id="cd07989">
    <property type="entry name" value="LPLAT_AGPAT-like"/>
    <property type="match status" value="1"/>
</dbReference>
<gene>
    <name evidence="5" type="ORF">C7Y72_13425</name>
</gene>
<feature type="domain" description="Phospholipid/glycerol acyltransferase" evidence="4">
    <location>
        <begin position="49"/>
        <end position="169"/>
    </location>
</feature>
<comment type="caution">
    <text evidence="5">The sequence shown here is derived from an EMBL/GenBank/DDBJ whole genome shotgun (WGS) entry which is preliminary data.</text>
</comment>
<proteinExistence type="predicted"/>
<dbReference type="SMART" id="SM00563">
    <property type="entry name" value="PlsC"/>
    <property type="match status" value="1"/>
</dbReference>